<organism evidence="2 3">
    <name type="scientific">Ammoniphilus oxalaticus</name>
    <dbReference type="NCBI Taxonomy" id="66863"/>
    <lineage>
        <taxon>Bacteria</taxon>
        <taxon>Bacillati</taxon>
        <taxon>Bacillota</taxon>
        <taxon>Bacilli</taxon>
        <taxon>Bacillales</taxon>
        <taxon>Paenibacillaceae</taxon>
        <taxon>Aneurinibacillus group</taxon>
        <taxon>Ammoniphilus</taxon>
    </lineage>
</organism>
<sequence length="229" mass="26165">MTIISNFLSLLLPIIILFMIVRACIGKTTLKFTHWMLSIYLGVLLLSTALAPFIKNNALELERVDRLEMNQAWSQLNTKLSNGQLDQIDSSFLLEEKSIDLMQTESMDIVWSGRYGDALVYVERKKESDGKLDVFMYAEGLWIDGYDFSHELEPLRVNLQTNNDLYIAMPYEQHLKVGLISDVFPLKQIKGDSKKMSHVTSGSQVIYLRIPPDLSIGAGEHIRLHMIEK</sequence>
<dbReference type="AlphaFoldDB" id="A0A419SGR8"/>
<gene>
    <name evidence="2" type="ORF">BEP19_12165</name>
</gene>
<evidence type="ECO:0000313" key="3">
    <source>
        <dbReference type="Proteomes" id="UP000284219"/>
    </source>
</evidence>
<proteinExistence type="predicted"/>
<dbReference type="RefSeq" id="WP_120190469.1">
    <property type="nucleotide sequence ID" value="NZ_MCHY01000009.1"/>
</dbReference>
<feature type="transmembrane region" description="Helical" evidence="1">
    <location>
        <begin position="33"/>
        <end position="54"/>
    </location>
</feature>
<keyword evidence="1" id="KW-0472">Membrane</keyword>
<evidence type="ECO:0000256" key="1">
    <source>
        <dbReference type="SAM" id="Phobius"/>
    </source>
</evidence>
<keyword evidence="3" id="KW-1185">Reference proteome</keyword>
<dbReference type="EMBL" id="MCHY01000009">
    <property type="protein sequence ID" value="RKD22979.1"/>
    <property type="molecule type" value="Genomic_DNA"/>
</dbReference>
<comment type="caution">
    <text evidence="2">The sequence shown here is derived from an EMBL/GenBank/DDBJ whole genome shotgun (WGS) entry which is preliminary data.</text>
</comment>
<reference evidence="2 3" key="1">
    <citation type="submission" date="2016-08" db="EMBL/GenBank/DDBJ databases">
        <title>Novel Firmicute Genomes.</title>
        <authorList>
            <person name="Poppleton D.I."/>
            <person name="Gribaldo S."/>
        </authorList>
    </citation>
    <scope>NUCLEOTIDE SEQUENCE [LARGE SCALE GENOMIC DNA]</scope>
    <source>
        <strain evidence="2 3">RAOx-1</strain>
    </source>
</reference>
<evidence type="ECO:0000313" key="2">
    <source>
        <dbReference type="EMBL" id="RKD22979.1"/>
    </source>
</evidence>
<protein>
    <submittedName>
        <fullName evidence="2">Uncharacterized protein</fullName>
    </submittedName>
</protein>
<dbReference type="OrthoDB" id="2842789at2"/>
<accession>A0A419SGR8</accession>
<name>A0A419SGR8_9BACL</name>
<keyword evidence="1" id="KW-1133">Transmembrane helix</keyword>
<keyword evidence="1" id="KW-0812">Transmembrane</keyword>
<dbReference type="Proteomes" id="UP000284219">
    <property type="component" value="Unassembled WGS sequence"/>
</dbReference>